<dbReference type="OrthoDB" id="7069099at2"/>
<dbReference type="Proteomes" id="UP000254601">
    <property type="component" value="Unassembled WGS sequence"/>
</dbReference>
<keyword evidence="1" id="KW-0732">Signal</keyword>
<evidence type="ECO:0000256" key="1">
    <source>
        <dbReference type="SAM" id="SignalP"/>
    </source>
</evidence>
<evidence type="ECO:0000313" key="3">
    <source>
        <dbReference type="Proteomes" id="UP000254601"/>
    </source>
</evidence>
<feature type="signal peptide" evidence="1">
    <location>
        <begin position="1"/>
        <end position="19"/>
    </location>
</feature>
<dbReference type="EMBL" id="UHIC01000001">
    <property type="protein sequence ID" value="SUO95481.1"/>
    <property type="molecule type" value="Genomic_DNA"/>
</dbReference>
<proteinExistence type="predicted"/>
<reference evidence="2 3" key="1">
    <citation type="submission" date="2018-06" db="EMBL/GenBank/DDBJ databases">
        <authorList>
            <consortium name="Pathogen Informatics"/>
            <person name="Doyle S."/>
        </authorList>
    </citation>
    <scope>NUCLEOTIDE SEQUENCE [LARGE SCALE GENOMIC DNA]</scope>
    <source>
        <strain evidence="2 3">NCTC13337</strain>
    </source>
</reference>
<name>A0A380MUU9_9GAMM</name>
<dbReference type="RefSeq" id="WP_072576346.1">
    <property type="nucleotide sequence ID" value="NZ_LWHB01000064.1"/>
</dbReference>
<sequence>MKRSYFSLLVATIVGVASAQQVTYQIPSNTGAQQAVVGPNNVAVQPRRLNELQVIPEGTAVMPPKAAQVRNNMPVKRILLDNNGQARLRGSVRGLGMDVYHFSGNAGDSIHIISNRSKAMVFAIFRPDIGMRFGNQQVLPQTGEYELRIVNDRKNAAYNKTPRYYDVRFNLIRGGNTQYAPAVSAQPASTYATNTATTVNVQYRCDQGNLAVQVFPLEQIILLHKGQSLALAYQENSSNALQSIYSNGMQSLQARHPNGRNQSYPEIVQVINAGKVVATNCSVLR</sequence>
<accession>A0A380MUU9</accession>
<gene>
    <name evidence="2" type="ORF">NCTC13337_01379</name>
</gene>
<organism evidence="2 3">
    <name type="scientific">Suttonella ornithocola</name>
    <dbReference type="NCBI Taxonomy" id="279832"/>
    <lineage>
        <taxon>Bacteria</taxon>
        <taxon>Pseudomonadati</taxon>
        <taxon>Pseudomonadota</taxon>
        <taxon>Gammaproteobacteria</taxon>
        <taxon>Cardiobacteriales</taxon>
        <taxon>Cardiobacteriaceae</taxon>
        <taxon>Suttonella</taxon>
    </lineage>
</organism>
<feature type="chain" id="PRO_5016780545" evidence="1">
    <location>
        <begin position="20"/>
        <end position="285"/>
    </location>
</feature>
<keyword evidence="3" id="KW-1185">Reference proteome</keyword>
<dbReference type="AlphaFoldDB" id="A0A380MUU9"/>
<dbReference type="Gene3D" id="2.60.120.380">
    <property type="match status" value="1"/>
</dbReference>
<protein>
    <submittedName>
        <fullName evidence="2">Uncharacterized protein</fullName>
    </submittedName>
</protein>
<evidence type="ECO:0000313" key="2">
    <source>
        <dbReference type="EMBL" id="SUO95481.1"/>
    </source>
</evidence>